<reference evidence="1 2" key="1">
    <citation type="journal article" date="2019" name="Int. J. Syst. Evol. Microbiol.">
        <title>The Global Catalogue of Microorganisms (GCM) 10K type strain sequencing project: providing services to taxonomists for standard genome sequencing and annotation.</title>
        <authorList>
            <consortium name="The Broad Institute Genomics Platform"/>
            <consortium name="The Broad Institute Genome Sequencing Center for Infectious Disease"/>
            <person name="Wu L."/>
            <person name="Ma J."/>
        </authorList>
    </citation>
    <scope>NUCLEOTIDE SEQUENCE [LARGE SCALE GENOMIC DNA]</scope>
    <source>
        <strain evidence="1 2">JCM 13249</strain>
    </source>
</reference>
<dbReference type="EMBL" id="BAAALS010000058">
    <property type="protein sequence ID" value="GAA1777981.1"/>
    <property type="molecule type" value="Genomic_DNA"/>
</dbReference>
<protein>
    <submittedName>
        <fullName evidence="1">Uncharacterized protein</fullName>
    </submittedName>
</protein>
<evidence type="ECO:0000313" key="1">
    <source>
        <dbReference type="EMBL" id="GAA1777981.1"/>
    </source>
</evidence>
<keyword evidence="2" id="KW-1185">Reference proteome</keyword>
<comment type="caution">
    <text evidence="1">The sequence shown here is derived from an EMBL/GenBank/DDBJ whole genome shotgun (WGS) entry which is preliminary data.</text>
</comment>
<gene>
    <name evidence="1" type="ORF">GCM10009681_56340</name>
</gene>
<sequence length="87" mass="10074">MIERVGRWWNGSWGRIARADISLRKITIWRVDARRGDADSHRSTRRDFETEADARAFVARLMETGPGAWRDMLDADRSSAARRSQGR</sequence>
<name>A0ABN2L803_9ACTN</name>
<proteinExistence type="predicted"/>
<evidence type="ECO:0000313" key="2">
    <source>
        <dbReference type="Proteomes" id="UP001500655"/>
    </source>
</evidence>
<accession>A0ABN2L803</accession>
<organism evidence="1 2">
    <name type="scientific">Luedemannella helvata</name>
    <dbReference type="NCBI Taxonomy" id="349315"/>
    <lineage>
        <taxon>Bacteria</taxon>
        <taxon>Bacillati</taxon>
        <taxon>Actinomycetota</taxon>
        <taxon>Actinomycetes</taxon>
        <taxon>Micromonosporales</taxon>
        <taxon>Micromonosporaceae</taxon>
        <taxon>Luedemannella</taxon>
    </lineage>
</organism>
<dbReference type="RefSeq" id="WP_344088750.1">
    <property type="nucleotide sequence ID" value="NZ_BAAALS010000058.1"/>
</dbReference>
<dbReference type="Proteomes" id="UP001500655">
    <property type="component" value="Unassembled WGS sequence"/>
</dbReference>